<feature type="domain" description="ABC-three component systems C-terminal" evidence="1">
    <location>
        <begin position="317"/>
        <end position="413"/>
    </location>
</feature>
<sequence length="415" mass="48529">MHSRQQNWAQHVAEEKSFTEKTSAGDTSIGFDYQYYYFLHRILNLGAGQSAGLEIKDDVHTELDADFNILYQVKHTVQTNASGTPVALSELDADLWKTLYNWSQVISDKVDGRKESAKQLKFAENTEFHLVSNKSHSKSNKFLQLAVDFQDGNGDFEPLREHIDYLANKTQDAEIKKYILSVAQLDLAVRKKFFENIRLELELEDIIGRVKRSIREKIVDMDKVDAVFERLDSRIRSDNFIAVKNGQAVKISFEDFALRYAKIFDDARTKKLVHYRFEPELPDDIFAQRFIQRLLEIGAITDADNERAVEYTKYKLRISRNLERWVQEGNLVSDEVEDFHDEVYLRWENEFHGSFRSCKSLAEIMDSAMDLLTMLRRERFRLSETDLDTRLSNGELYHLSDIGRIGWHKDWKDND</sequence>
<accession>A0A5E4XNC0</accession>
<evidence type="ECO:0000313" key="2">
    <source>
        <dbReference type="EMBL" id="VVE37800.1"/>
    </source>
</evidence>
<dbReference type="Proteomes" id="UP000337189">
    <property type="component" value="Unassembled WGS sequence"/>
</dbReference>
<dbReference type="InterPro" id="IPR046913">
    <property type="entry name" value="ABC-3C_CTD7"/>
</dbReference>
<protein>
    <recommendedName>
        <fullName evidence="1">ABC-three component systems C-terminal domain-containing protein</fullName>
    </recommendedName>
</protein>
<dbReference type="AlphaFoldDB" id="A0A5E4XNC0"/>
<reference evidence="2 3" key="1">
    <citation type="submission" date="2019-08" db="EMBL/GenBank/DDBJ databases">
        <authorList>
            <person name="Peeters C."/>
        </authorList>
    </citation>
    <scope>NUCLEOTIDE SEQUENCE [LARGE SCALE GENOMIC DNA]</scope>
    <source>
        <strain evidence="2 3">LMG 31110</strain>
    </source>
</reference>
<dbReference type="Pfam" id="PF20283">
    <property type="entry name" value="CTD7"/>
    <property type="match status" value="1"/>
</dbReference>
<organism evidence="2 3">
    <name type="scientific">Pandoraea communis</name>
    <dbReference type="NCBI Taxonomy" id="2508297"/>
    <lineage>
        <taxon>Bacteria</taxon>
        <taxon>Pseudomonadati</taxon>
        <taxon>Pseudomonadota</taxon>
        <taxon>Betaproteobacteria</taxon>
        <taxon>Burkholderiales</taxon>
        <taxon>Burkholderiaceae</taxon>
        <taxon>Pandoraea</taxon>
    </lineage>
</organism>
<name>A0A5E4XNC0_9BURK</name>
<evidence type="ECO:0000259" key="1">
    <source>
        <dbReference type="Pfam" id="PF20283"/>
    </source>
</evidence>
<evidence type="ECO:0000313" key="3">
    <source>
        <dbReference type="Proteomes" id="UP000337189"/>
    </source>
</evidence>
<gene>
    <name evidence="2" type="ORF">PCO31110_04031</name>
</gene>
<proteinExistence type="predicted"/>
<dbReference type="EMBL" id="CABPSJ010000006">
    <property type="protein sequence ID" value="VVE37800.1"/>
    <property type="molecule type" value="Genomic_DNA"/>
</dbReference>